<evidence type="ECO:0000256" key="4">
    <source>
        <dbReference type="ARBA" id="ARBA00022723"/>
    </source>
</evidence>
<dbReference type="InterPro" id="IPR005475">
    <property type="entry name" value="Transketolase-like_Pyr-bd"/>
</dbReference>
<evidence type="ECO:0000256" key="7">
    <source>
        <dbReference type="ARBA" id="ARBA00023002"/>
    </source>
</evidence>
<evidence type="ECO:0000256" key="3">
    <source>
        <dbReference type="ARBA" id="ARBA00012281"/>
    </source>
</evidence>
<sequence>MTVRDALNSAMDEEMARDDTVFIMGEEVAEYQGAYKITRGLLQKYGPKRVRDTPITEAGFTGIGVGAAFAGLRPIVEFMTFNFSMQAIDQIVNSAAKHHYMSSGQITCPIVFRGANGAAAGVAAQHSQCFAAWYASVPGLKVVAPYDSEDARGLLKAAVRDPDPVVVLENEILYGEAFPISEAALDKDFTVPLGKAKIMRAGSDVTLVGFGKMVGYNLKAAELLEAEGISAEVLNLRSLKPIDRDAIAASVRKTHRVVSVEEGWPQHGVGSEIVAIAVEECFDDLDAPPERVTGAEVPMPYAANLESAALPQVDHIVSTVKRMMNRQERAQHTIEDFVQTYFPLHGLPLEDFFKYWHILVYVEGVIYQADEDNEQAAGSGSSSGGDGGDEEPPTSTAGLEAMEAVLRERGLLTPGVTAELAAGRRYWREERRLCSLMKRHPAVPPQGHGAACGFTLAEALSASGAKSFDYRCLNALLYALRGVQPDAALLEFLRIDELLVDIGDDLLDYEDDITAGGGGSFNILRCYVHLFGRDAPLHLARRIGQLEAERERLLRVLPPAQQAHVRRRQVDAAGEEGEGALRWQMPAVVLDETAFRAQYGDDGS</sequence>
<evidence type="ECO:0000256" key="6">
    <source>
        <dbReference type="ARBA" id="ARBA00022958"/>
    </source>
</evidence>
<dbReference type="NCBIfam" id="NF008854">
    <property type="entry name" value="PRK11892.1"/>
    <property type="match status" value="1"/>
</dbReference>
<keyword evidence="9" id="KW-0496">Mitochondrion</keyword>
<evidence type="ECO:0000256" key="1">
    <source>
        <dbReference type="ARBA" id="ARBA00001964"/>
    </source>
</evidence>
<dbReference type="Proteomes" id="UP000239899">
    <property type="component" value="Unassembled WGS sequence"/>
</dbReference>
<dbReference type="FunFam" id="3.40.50.920:FF:000001">
    <property type="entry name" value="Pyruvate dehydrogenase E1 beta subunit"/>
    <property type="match status" value="1"/>
</dbReference>
<dbReference type="Gene3D" id="3.40.50.920">
    <property type="match status" value="1"/>
</dbReference>
<evidence type="ECO:0000259" key="12">
    <source>
        <dbReference type="SMART" id="SM00861"/>
    </source>
</evidence>
<evidence type="ECO:0000256" key="2">
    <source>
        <dbReference type="ARBA" id="ARBA00004173"/>
    </source>
</evidence>
<organism evidence="13 14">
    <name type="scientific">Chlorella sorokiniana</name>
    <name type="common">Freshwater green alga</name>
    <dbReference type="NCBI Taxonomy" id="3076"/>
    <lineage>
        <taxon>Eukaryota</taxon>
        <taxon>Viridiplantae</taxon>
        <taxon>Chlorophyta</taxon>
        <taxon>core chlorophytes</taxon>
        <taxon>Trebouxiophyceae</taxon>
        <taxon>Chlorellales</taxon>
        <taxon>Chlorellaceae</taxon>
        <taxon>Chlorella clade</taxon>
        <taxon>Chlorella</taxon>
    </lineage>
</organism>
<evidence type="ECO:0000256" key="9">
    <source>
        <dbReference type="ARBA" id="ARBA00023128"/>
    </source>
</evidence>
<reference evidence="13 14" key="1">
    <citation type="journal article" date="2018" name="Plant J.">
        <title>Genome sequences of Chlorella sorokiniana UTEX 1602 and Micractinium conductrix SAG 241.80: implications to maltose excretion by a green alga.</title>
        <authorList>
            <person name="Arriola M.B."/>
            <person name="Velmurugan N."/>
            <person name="Zhang Y."/>
            <person name="Plunkett M.H."/>
            <person name="Hondzo H."/>
            <person name="Barney B.M."/>
        </authorList>
    </citation>
    <scope>NUCLEOTIDE SEQUENCE [LARGE SCALE GENOMIC DNA]</scope>
    <source>
        <strain evidence="14">UTEX 1602</strain>
    </source>
</reference>
<keyword evidence="4" id="KW-0479">Metal-binding</keyword>
<evidence type="ECO:0000256" key="10">
    <source>
        <dbReference type="ARBA" id="ARBA00023317"/>
    </source>
</evidence>
<comment type="cofactor">
    <cofactor evidence="1">
        <name>thiamine diphosphate</name>
        <dbReference type="ChEBI" id="CHEBI:58937"/>
    </cofactor>
</comment>
<dbReference type="SUPFAM" id="SSF52922">
    <property type="entry name" value="TK C-terminal domain-like"/>
    <property type="match status" value="1"/>
</dbReference>
<dbReference type="AlphaFoldDB" id="A0A2P6U1C5"/>
<dbReference type="SUPFAM" id="SSF52518">
    <property type="entry name" value="Thiamin diphosphate-binding fold (THDP-binding)"/>
    <property type="match status" value="1"/>
</dbReference>
<dbReference type="PANTHER" id="PTHR11624">
    <property type="entry name" value="DEHYDROGENASE RELATED"/>
    <property type="match status" value="1"/>
</dbReference>
<accession>A0A2P6U1C5</accession>
<keyword evidence="7" id="KW-0560">Oxidoreductase</keyword>
<evidence type="ECO:0000313" key="13">
    <source>
        <dbReference type="EMBL" id="PRW60108.1"/>
    </source>
</evidence>
<dbReference type="STRING" id="3076.A0A2P6U1C5"/>
<protein>
    <recommendedName>
        <fullName evidence="3">pyruvate dehydrogenase (acetyl-transferring)</fullName>
        <ecNumber evidence="3">1.2.4.1</ecNumber>
    </recommendedName>
</protein>
<dbReference type="EMBL" id="LHPG02000003">
    <property type="protein sequence ID" value="PRW60108.1"/>
    <property type="molecule type" value="Genomic_DNA"/>
</dbReference>
<dbReference type="GO" id="GO:0005739">
    <property type="term" value="C:mitochondrion"/>
    <property type="evidence" value="ECO:0007669"/>
    <property type="project" value="UniProtKB-SubCell"/>
</dbReference>
<dbReference type="GO" id="GO:0046872">
    <property type="term" value="F:metal ion binding"/>
    <property type="evidence" value="ECO:0007669"/>
    <property type="project" value="UniProtKB-KW"/>
</dbReference>
<dbReference type="Gene3D" id="3.40.50.970">
    <property type="match status" value="1"/>
</dbReference>
<dbReference type="CDD" id="cd07036">
    <property type="entry name" value="TPP_PYR_E1-PDHc-beta_like"/>
    <property type="match status" value="1"/>
</dbReference>
<dbReference type="GO" id="GO:0004739">
    <property type="term" value="F:pyruvate dehydrogenase (acetyl-transferring) activity"/>
    <property type="evidence" value="ECO:0007669"/>
    <property type="project" value="UniProtKB-EC"/>
</dbReference>
<name>A0A2P6U1C5_CHLSO</name>
<dbReference type="InterPro" id="IPR009014">
    <property type="entry name" value="Transketo_C/PFOR_II"/>
</dbReference>
<evidence type="ECO:0000256" key="5">
    <source>
        <dbReference type="ARBA" id="ARBA00022946"/>
    </source>
</evidence>
<evidence type="ECO:0000313" key="14">
    <source>
        <dbReference type="Proteomes" id="UP000239899"/>
    </source>
</evidence>
<evidence type="ECO:0000256" key="11">
    <source>
        <dbReference type="SAM" id="MobiDB-lite"/>
    </source>
</evidence>
<dbReference type="EC" id="1.2.4.1" evidence="3"/>
<dbReference type="InterPro" id="IPR027110">
    <property type="entry name" value="PDHB_mito-type"/>
</dbReference>
<dbReference type="InterPro" id="IPR029061">
    <property type="entry name" value="THDP-binding"/>
</dbReference>
<dbReference type="SMART" id="SM00861">
    <property type="entry name" value="Transket_pyr"/>
    <property type="match status" value="1"/>
</dbReference>
<dbReference type="FunFam" id="3.40.50.970:FF:000006">
    <property type="entry name" value="Pyruvate dehydrogenase E1 component subunit beta"/>
    <property type="match status" value="1"/>
</dbReference>
<gene>
    <name evidence="13" type="ORF">C2E21_1363</name>
</gene>
<dbReference type="OrthoDB" id="10266385at2759"/>
<comment type="caution">
    <text evidence="13">The sequence shown here is derived from an EMBL/GenBank/DDBJ whole genome shotgun (WGS) entry which is preliminary data.</text>
</comment>
<comment type="subcellular location">
    <subcellularLocation>
        <location evidence="2">Mitochondrion</location>
    </subcellularLocation>
</comment>
<keyword evidence="5" id="KW-0809">Transit peptide</keyword>
<dbReference type="Pfam" id="PF02780">
    <property type="entry name" value="Transketolase_C"/>
    <property type="match status" value="1"/>
</dbReference>
<keyword evidence="14" id="KW-1185">Reference proteome</keyword>
<keyword evidence="8" id="KW-0786">Thiamine pyrophosphate</keyword>
<keyword evidence="6" id="KW-0630">Potassium</keyword>
<feature type="domain" description="Transketolase-like pyrimidine-binding" evidence="12">
    <location>
        <begin position="1"/>
        <end position="176"/>
    </location>
</feature>
<feature type="region of interest" description="Disordered" evidence="11">
    <location>
        <begin position="373"/>
        <end position="396"/>
    </location>
</feature>
<dbReference type="NCBIfam" id="NF006667">
    <property type="entry name" value="PRK09212.1"/>
    <property type="match status" value="1"/>
</dbReference>
<keyword evidence="10 13" id="KW-0670">Pyruvate</keyword>
<evidence type="ECO:0000256" key="8">
    <source>
        <dbReference type="ARBA" id="ARBA00023052"/>
    </source>
</evidence>
<dbReference type="InterPro" id="IPR033248">
    <property type="entry name" value="Transketolase_C"/>
</dbReference>
<proteinExistence type="predicted"/>
<dbReference type="Pfam" id="PF02779">
    <property type="entry name" value="Transket_pyr"/>
    <property type="match status" value="1"/>
</dbReference>
<dbReference type="PANTHER" id="PTHR11624:SF96">
    <property type="entry name" value="PYRUVATE DEHYDROGENASE E1 COMPONENT SUBUNIT BETA, MITOCHONDRIAL"/>
    <property type="match status" value="1"/>
</dbReference>
<dbReference type="GO" id="GO:0006086">
    <property type="term" value="P:pyruvate decarboxylation to acetyl-CoA"/>
    <property type="evidence" value="ECO:0007669"/>
    <property type="project" value="InterPro"/>
</dbReference>